<feature type="coiled-coil region" evidence="1">
    <location>
        <begin position="38"/>
        <end position="65"/>
    </location>
</feature>
<dbReference type="Gene3D" id="3.40.50.150">
    <property type="entry name" value="Vaccinia Virus protein VP39"/>
    <property type="match status" value="1"/>
</dbReference>
<dbReference type="InterPro" id="IPR029063">
    <property type="entry name" value="SAM-dependent_MTases_sf"/>
</dbReference>
<keyword evidence="3" id="KW-1185">Reference proteome</keyword>
<dbReference type="SUPFAM" id="SSF53335">
    <property type="entry name" value="S-adenosyl-L-methionine-dependent methyltransferases"/>
    <property type="match status" value="1"/>
</dbReference>
<accession>A0A6N8FWU6</accession>
<dbReference type="EMBL" id="NAPY01000010">
    <property type="protein sequence ID" value="MUL36416.1"/>
    <property type="molecule type" value="Genomic_DNA"/>
</dbReference>
<organism evidence="2 3">
    <name type="scientific">Gloeocapsopsis dulcis AAB1 = 1H9</name>
    <dbReference type="NCBI Taxonomy" id="1433147"/>
    <lineage>
        <taxon>Bacteria</taxon>
        <taxon>Bacillati</taxon>
        <taxon>Cyanobacteriota</taxon>
        <taxon>Cyanophyceae</taxon>
        <taxon>Oscillatoriophycideae</taxon>
        <taxon>Chroococcales</taxon>
        <taxon>Chroococcaceae</taxon>
        <taxon>Gloeocapsopsis</taxon>
        <taxon>Gloeocapsopsis dulcis</taxon>
    </lineage>
</organism>
<evidence type="ECO:0000256" key="1">
    <source>
        <dbReference type="SAM" id="Coils"/>
    </source>
</evidence>
<reference evidence="2 3" key="1">
    <citation type="journal article" date="2019" name="Front. Microbiol.">
        <title>Genomic Features for Desiccation Tolerance and Sugar Biosynthesis in the Extremophile Gloeocapsopsis sp. UTEX B3054.</title>
        <authorList>
            <person name="Urrejola C."/>
            <person name="Alcorta J."/>
            <person name="Salas L."/>
            <person name="Vasquez M."/>
            <person name="Polz M.F."/>
            <person name="Vicuna R."/>
            <person name="Diez B."/>
        </authorList>
    </citation>
    <scope>NUCLEOTIDE SEQUENCE [LARGE SCALE GENOMIC DNA]</scope>
    <source>
        <strain evidence="2 3">1H9</strain>
    </source>
</reference>
<evidence type="ECO:0008006" key="4">
    <source>
        <dbReference type="Google" id="ProtNLM"/>
    </source>
</evidence>
<dbReference type="Proteomes" id="UP000441797">
    <property type="component" value="Unassembled WGS sequence"/>
</dbReference>
<proteinExistence type="predicted"/>
<keyword evidence="1" id="KW-0175">Coiled coil</keyword>
<evidence type="ECO:0000313" key="3">
    <source>
        <dbReference type="Proteomes" id="UP000441797"/>
    </source>
</evidence>
<comment type="caution">
    <text evidence="2">The sequence shown here is derived from an EMBL/GenBank/DDBJ whole genome shotgun (WGS) entry which is preliminary data.</text>
</comment>
<name>A0A6N8FWU6_9CHRO</name>
<dbReference type="AlphaFoldDB" id="A0A6N8FWU6"/>
<sequence>MERGHSFQPTSDEIVRNDYNISPSRYIHVAEPEEFRPTAEILEELEVLEKEAEATNEALKKVLGRFR</sequence>
<evidence type="ECO:0000313" key="2">
    <source>
        <dbReference type="EMBL" id="MUL36416.1"/>
    </source>
</evidence>
<dbReference type="RefSeq" id="WP_196601421.1">
    <property type="nucleotide sequence ID" value="NZ_CAWNSU010000118.1"/>
</dbReference>
<gene>
    <name evidence="2" type="ORF">BWI75_08655</name>
</gene>
<protein>
    <recommendedName>
        <fullName evidence="4">DNA methylase adenine-specific domain-containing protein</fullName>
    </recommendedName>
</protein>